<protein>
    <submittedName>
        <fullName evidence="3">Putative ABC transporter, periplasmic substrate-binding protein</fullName>
    </submittedName>
</protein>
<evidence type="ECO:0000259" key="2">
    <source>
        <dbReference type="Pfam" id="PF00497"/>
    </source>
</evidence>
<dbReference type="InterPro" id="IPR001638">
    <property type="entry name" value="Solute-binding_3/MltF_N"/>
</dbReference>
<reference evidence="3 4" key="1">
    <citation type="submission" date="2018-08" db="EMBL/GenBank/DDBJ databases">
        <title>Recombination of ecologically and evolutionarily significant loci maintains genetic cohesion in the Pseudomonas syringae species complex.</title>
        <authorList>
            <person name="Dillon M."/>
            <person name="Thakur S."/>
            <person name="Almeida R.N.D."/>
            <person name="Weir B.S."/>
            <person name="Guttman D.S."/>
        </authorList>
    </citation>
    <scope>NUCLEOTIDE SEQUENCE [LARGE SCALE GENOMIC DNA]</scope>
    <source>
        <strain evidence="3 4">ICMP 13052</strain>
    </source>
</reference>
<evidence type="ECO:0000313" key="4">
    <source>
        <dbReference type="Proteomes" id="UP000269044"/>
    </source>
</evidence>
<dbReference type="PANTHER" id="PTHR38834:SF3">
    <property type="entry name" value="SOLUTE-BINDING PROTEIN FAMILY 3_N-TERMINAL DOMAIN-CONTAINING PROTEIN"/>
    <property type="match status" value="1"/>
</dbReference>
<gene>
    <name evidence="3" type="ORF">ALQ08_100878</name>
</gene>
<accession>A0A3M4KK88</accession>
<sequence length="259" mass="29070">MSDRTAHQAGNVKYSTLTSVLLCLLLGAPARADHYQIVTEEWAPYNYEENGQLTGITTEIVRAIMAVTGNDFNIVLTSSMRASHTLRTRPRTIMYSMFRTPEREALYKWVGPIVEESIHPYQLATAAPLTSLEQLLHAPQITTRHAGLLPDMLQSLGFKNLDKSATESVQLYRMLQNGRTAIIIGDTDAGVTYQSRQLGIAPGTLRQIPIELYRSSLYIAFSRDCDDELVASWARALDTLRQSGELERIQRRYEQPVGP</sequence>
<feature type="signal peptide" evidence="1">
    <location>
        <begin position="1"/>
        <end position="32"/>
    </location>
</feature>
<name>A0A3M4KK88_9PSED</name>
<evidence type="ECO:0000313" key="3">
    <source>
        <dbReference type="EMBL" id="RMQ29513.1"/>
    </source>
</evidence>
<evidence type="ECO:0000256" key="1">
    <source>
        <dbReference type="SAM" id="SignalP"/>
    </source>
</evidence>
<dbReference type="Pfam" id="PF00497">
    <property type="entry name" value="SBP_bac_3"/>
    <property type="match status" value="1"/>
</dbReference>
<dbReference type="EMBL" id="RBRA01000015">
    <property type="protein sequence ID" value="RMQ29513.1"/>
    <property type="molecule type" value="Genomic_DNA"/>
</dbReference>
<dbReference type="PANTHER" id="PTHR38834">
    <property type="entry name" value="PERIPLASMIC SUBSTRATE BINDING PROTEIN FAMILY 3"/>
    <property type="match status" value="1"/>
</dbReference>
<organism evidence="3 4">
    <name type="scientific">Pseudomonas syringae pv. delphinii</name>
    <dbReference type="NCBI Taxonomy" id="192088"/>
    <lineage>
        <taxon>Bacteria</taxon>
        <taxon>Pseudomonadati</taxon>
        <taxon>Pseudomonadota</taxon>
        <taxon>Gammaproteobacteria</taxon>
        <taxon>Pseudomonadales</taxon>
        <taxon>Pseudomonadaceae</taxon>
        <taxon>Pseudomonas</taxon>
    </lineage>
</organism>
<feature type="domain" description="Solute-binding protein family 3/N-terminal" evidence="2">
    <location>
        <begin position="38"/>
        <end position="253"/>
    </location>
</feature>
<dbReference type="Proteomes" id="UP000269044">
    <property type="component" value="Unassembled WGS sequence"/>
</dbReference>
<feature type="chain" id="PRO_5018141787" evidence="1">
    <location>
        <begin position="33"/>
        <end position="259"/>
    </location>
</feature>
<comment type="caution">
    <text evidence="3">The sequence shown here is derived from an EMBL/GenBank/DDBJ whole genome shotgun (WGS) entry which is preliminary data.</text>
</comment>
<keyword evidence="1" id="KW-0732">Signal</keyword>
<dbReference type="SUPFAM" id="SSF53850">
    <property type="entry name" value="Periplasmic binding protein-like II"/>
    <property type="match status" value="1"/>
</dbReference>
<proteinExistence type="predicted"/>
<dbReference type="AlphaFoldDB" id="A0A3M4KK88"/>
<dbReference type="Gene3D" id="3.40.190.10">
    <property type="entry name" value="Periplasmic binding protein-like II"/>
    <property type="match status" value="2"/>
</dbReference>